<feature type="transmembrane region" description="Helical" evidence="7">
    <location>
        <begin position="211"/>
        <end position="234"/>
    </location>
</feature>
<dbReference type="InterPro" id="IPR011701">
    <property type="entry name" value="MFS"/>
</dbReference>
<sequence length="488" mass="53769">MASINDEVDDPLLEPVYHENCPGCKVDRQKRIQTGLPIKELVFIWIIVLCVALPISSLFPFLYFMVRDFNIAEKEEDISYYAGFVGSSYMIGRALTSVFWGVVADRYGRKPVILLGTSTVVIFNTLFGFSVNYRMAIITRFLLGFLNGLLGPIKAYASELFPERHQALGLSSISTSWGIGLIFGPALGGFLAQPAEKFPSLVSSDSLFGRFPYLLPCLCISIFAFVVTIAAFWLPETLHFHKTDELESASDHIPGAEKKLDEKKDSTLISLLKNWPLMSSIIVYCVFSLHNMAYSEIFSLWAETPKSLGGLNFSTDDVGTVLSITGVGLLLFQTSLYPFAERMFGPVVVARISGVLTIPVLTAYPYIALLSGFMLTFTLNFASILKNVLSVSIITGTFILQNNAVEQHQRGAANGISMTLQSICKAIAPACGGTLLSWSLKRKNTTFLPGVHMIFFILNVIEGLGVLLTFKPFLSKRPLLVGSTRNRV</sequence>
<organism evidence="9 10">
    <name type="scientific">Deinandra increscens subsp. villosa</name>
    <dbReference type="NCBI Taxonomy" id="3103831"/>
    <lineage>
        <taxon>Eukaryota</taxon>
        <taxon>Viridiplantae</taxon>
        <taxon>Streptophyta</taxon>
        <taxon>Embryophyta</taxon>
        <taxon>Tracheophyta</taxon>
        <taxon>Spermatophyta</taxon>
        <taxon>Magnoliopsida</taxon>
        <taxon>eudicotyledons</taxon>
        <taxon>Gunneridae</taxon>
        <taxon>Pentapetalae</taxon>
        <taxon>asterids</taxon>
        <taxon>campanulids</taxon>
        <taxon>Asterales</taxon>
        <taxon>Asteraceae</taxon>
        <taxon>Asteroideae</taxon>
        <taxon>Heliantheae alliance</taxon>
        <taxon>Madieae</taxon>
        <taxon>Madiinae</taxon>
        <taxon>Deinandra</taxon>
    </lineage>
</organism>
<dbReference type="InterPro" id="IPR036259">
    <property type="entry name" value="MFS_trans_sf"/>
</dbReference>
<feature type="transmembrane region" description="Helical" evidence="7">
    <location>
        <begin position="352"/>
        <end position="375"/>
    </location>
</feature>
<evidence type="ECO:0000256" key="6">
    <source>
        <dbReference type="ARBA" id="ARBA00044504"/>
    </source>
</evidence>
<keyword evidence="10" id="KW-1185">Reference proteome</keyword>
<keyword evidence="5 7" id="KW-0472">Membrane</keyword>
<keyword evidence="2" id="KW-0813">Transport</keyword>
<evidence type="ECO:0000256" key="4">
    <source>
        <dbReference type="ARBA" id="ARBA00022989"/>
    </source>
</evidence>
<feature type="transmembrane region" description="Helical" evidence="7">
    <location>
        <begin position="321"/>
        <end position="340"/>
    </location>
</feature>
<feature type="transmembrane region" description="Helical" evidence="7">
    <location>
        <begin position="78"/>
        <end position="100"/>
    </location>
</feature>
<dbReference type="PANTHER" id="PTHR23504:SF114">
    <property type="entry name" value="PROTEIN ZINC INDUCED FACILITATOR-LIKE 1"/>
    <property type="match status" value="1"/>
</dbReference>
<feature type="transmembrane region" description="Helical" evidence="7">
    <location>
        <begin position="112"/>
        <end position="131"/>
    </location>
</feature>
<dbReference type="GO" id="GO:0090333">
    <property type="term" value="P:regulation of stomatal closure"/>
    <property type="evidence" value="ECO:0007669"/>
    <property type="project" value="TreeGrafter"/>
</dbReference>
<evidence type="ECO:0000256" key="7">
    <source>
        <dbReference type="SAM" id="Phobius"/>
    </source>
</evidence>
<feature type="transmembrane region" description="Helical" evidence="7">
    <location>
        <begin position="137"/>
        <end position="156"/>
    </location>
</feature>
<gene>
    <name evidence="9" type="ORF">SSX86_014795</name>
</gene>
<dbReference type="Gene3D" id="1.20.1250.20">
    <property type="entry name" value="MFS general substrate transporter like domains"/>
    <property type="match status" value="1"/>
</dbReference>
<feature type="transmembrane region" description="Helical" evidence="7">
    <location>
        <begin position="168"/>
        <end position="191"/>
    </location>
</feature>
<dbReference type="PROSITE" id="PS50850">
    <property type="entry name" value="MFS"/>
    <property type="match status" value="1"/>
</dbReference>
<evidence type="ECO:0000313" key="10">
    <source>
        <dbReference type="Proteomes" id="UP001408789"/>
    </source>
</evidence>
<evidence type="ECO:0000259" key="8">
    <source>
        <dbReference type="PROSITE" id="PS50850"/>
    </source>
</evidence>
<dbReference type="CDD" id="cd17330">
    <property type="entry name" value="MFS_SLC46_TetA_like"/>
    <property type="match status" value="1"/>
</dbReference>
<evidence type="ECO:0000256" key="1">
    <source>
        <dbReference type="ARBA" id="ARBA00004141"/>
    </source>
</evidence>
<feature type="transmembrane region" description="Helical" evidence="7">
    <location>
        <begin position="450"/>
        <end position="470"/>
    </location>
</feature>
<dbReference type="GO" id="GO:0022821">
    <property type="term" value="F:solute:potassium antiporter activity"/>
    <property type="evidence" value="ECO:0007669"/>
    <property type="project" value="TreeGrafter"/>
</dbReference>
<evidence type="ECO:0000313" key="9">
    <source>
        <dbReference type="EMBL" id="KAK9067466.1"/>
    </source>
</evidence>
<dbReference type="GO" id="GO:0005886">
    <property type="term" value="C:plasma membrane"/>
    <property type="evidence" value="ECO:0007669"/>
    <property type="project" value="TreeGrafter"/>
</dbReference>
<dbReference type="AlphaFoldDB" id="A0AAP0D2J1"/>
<dbReference type="Proteomes" id="UP001408789">
    <property type="component" value="Unassembled WGS sequence"/>
</dbReference>
<dbReference type="SUPFAM" id="SSF103473">
    <property type="entry name" value="MFS general substrate transporter"/>
    <property type="match status" value="1"/>
</dbReference>
<comment type="similarity">
    <text evidence="6">Belongs to the major facilitator superfamily. Phosphate:H(+) symporter (TC 2.A.1.9) family.</text>
</comment>
<dbReference type="GO" id="GO:0009705">
    <property type="term" value="C:plant-type vacuole membrane"/>
    <property type="evidence" value="ECO:0007669"/>
    <property type="project" value="TreeGrafter"/>
</dbReference>
<dbReference type="InterPro" id="IPR020846">
    <property type="entry name" value="MFS_dom"/>
</dbReference>
<feature type="domain" description="Major facilitator superfamily (MFS) profile" evidence="8">
    <location>
        <begin position="40"/>
        <end position="477"/>
    </location>
</feature>
<evidence type="ECO:0000256" key="3">
    <source>
        <dbReference type="ARBA" id="ARBA00022692"/>
    </source>
</evidence>
<name>A0AAP0D2J1_9ASTR</name>
<protein>
    <recommendedName>
        <fullName evidence="8">Major facilitator superfamily (MFS) profile domain-containing protein</fullName>
    </recommendedName>
</protein>
<comment type="subcellular location">
    <subcellularLocation>
        <location evidence="1">Membrane</location>
        <topology evidence="1">Multi-pass membrane protein</topology>
    </subcellularLocation>
</comment>
<evidence type="ECO:0000256" key="5">
    <source>
        <dbReference type="ARBA" id="ARBA00023136"/>
    </source>
</evidence>
<dbReference type="EMBL" id="JBCNJP010000015">
    <property type="protein sequence ID" value="KAK9067466.1"/>
    <property type="molecule type" value="Genomic_DNA"/>
</dbReference>
<reference evidence="9 10" key="1">
    <citation type="submission" date="2024-04" db="EMBL/GenBank/DDBJ databases">
        <title>The reference genome of an endangered Asteraceae, Deinandra increscens subsp. villosa, native to the Central Coast of California.</title>
        <authorList>
            <person name="Guilliams M."/>
            <person name="Hasenstab-Lehman K."/>
            <person name="Meyer R."/>
            <person name="Mcevoy S."/>
        </authorList>
    </citation>
    <scope>NUCLEOTIDE SEQUENCE [LARGE SCALE GENOMIC DNA]</scope>
    <source>
        <tissue evidence="9">Leaf</tissue>
    </source>
</reference>
<feature type="transmembrane region" description="Helical" evidence="7">
    <location>
        <begin position="381"/>
        <end position="400"/>
    </location>
</feature>
<keyword evidence="3 7" id="KW-0812">Transmembrane</keyword>
<accession>A0AAP0D2J1</accession>
<comment type="caution">
    <text evidence="9">The sequence shown here is derived from an EMBL/GenBank/DDBJ whole genome shotgun (WGS) entry which is preliminary data.</text>
</comment>
<keyword evidence="4 7" id="KW-1133">Transmembrane helix</keyword>
<feature type="transmembrane region" description="Helical" evidence="7">
    <location>
        <begin position="41"/>
        <end position="66"/>
    </location>
</feature>
<dbReference type="Pfam" id="PF07690">
    <property type="entry name" value="MFS_1"/>
    <property type="match status" value="1"/>
</dbReference>
<evidence type="ECO:0000256" key="2">
    <source>
        <dbReference type="ARBA" id="ARBA00022448"/>
    </source>
</evidence>
<proteinExistence type="inferred from homology"/>
<dbReference type="PANTHER" id="PTHR23504">
    <property type="entry name" value="MAJOR FACILITATOR SUPERFAMILY DOMAIN-CONTAINING PROTEIN 10"/>
    <property type="match status" value="1"/>
</dbReference>